<proteinExistence type="predicted"/>
<feature type="compositionally biased region" description="Low complexity" evidence="1">
    <location>
        <begin position="254"/>
        <end position="268"/>
    </location>
</feature>
<dbReference type="EMBL" id="UOFI01000115">
    <property type="protein sequence ID" value="VAW67974.1"/>
    <property type="molecule type" value="Genomic_DNA"/>
</dbReference>
<gene>
    <name evidence="2" type="ORF">MNBD_GAMMA09-2349</name>
</gene>
<dbReference type="AlphaFoldDB" id="A0A3B0YGP2"/>
<accession>A0A3B0YGP2</accession>
<protein>
    <recommendedName>
        <fullName evidence="3">DUF4412 domain-containing protein</fullName>
    </recommendedName>
</protein>
<evidence type="ECO:0000313" key="2">
    <source>
        <dbReference type="EMBL" id="VAW67974.1"/>
    </source>
</evidence>
<evidence type="ECO:0008006" key="3">
    <source>
        <dbReference type="Google" id="ProtNLM"/>
    </source>
</evidence>
<feature type="compositionally biased region" description="Basic and acidic residues" evidence="1">
    <location>
        <begin position="274"/>
        <end position="285"/>
    </location>
</feature>
<organism evidence="2">
    <name type="scientific">hydrothermal vent metagenome</name>
    <dbReference type="NCBI Taxonomy" id="652676"/>
    <lineage>
        <taxon>unclassified sequences</taxon>
        <taxon>metagenomes</taxon>
        <taxon>ecological metagenomes</taxon>
    </lineage>
</organism>
<name>A0A3B0YGP2_9ZZZZ</name>
<sequence length="285" mass="32209">MKKTLTLCALLVSIAGINTTSAATLIQSSNAHRSITNIYIDGNRARIERPHHKGFILIDVGKKTMKAIMHHQRSVYDMSEFMQESYSPPPGQYVDTYTKTIGLGPEISGFETEEYALYANDKYCGSIYVSLEAFREIGLRKFAHAFVQINSNIDAHIAKLTGATSNQVTAPCTKAERKAGLQLRDVGFPLKYTDENRRMTSVTTRIQKGAQLPANAFVIPASYKVVKGSTVVNRKAKHTQGMTPEMRREIFRQQQLQHNQQNQSNQHNDYYPQNEHHQDGQYDVR</sequence>
<reference evidence="2" key="1">
    <citation type="submission" date="2018-06" db="EMBL/GenBank/DDBJ databases">
        <authorList>
            <person name="Zhirakovskaya E."/>
        </authorList>
    </citation>
    <scope>NUCLEOTIDE SEQUENCE</scope>
</reference>
<evidence type="ECO:0000256" key="1">
    <source>
        <dbReference type="SAM" id="MobiDB-lite"/>
    </source>
</evidence>
<feature type="region of interest" description="Disordered" evidence="1">
    <location>
        <begin position="254"/>
        <end position="285"/>
    </location>
</feature>